<gene>
    <name evidence="2" type="ORF">GF359_10195</name>
</gene>
<evidence type="ECO:0000256" key="1">
    <source>
        <dbReference type="SAM" id="SignalP"/>
    </source>
</evidence>
<organism evidence="2 3">
    <name type="scientific">candidate division WOR-3 bacterium</name>
    <dbReference type="NCBI Taxonomy" id="2052148"/>
    <lineage>
        <taxon>Bacteria</taxon>
        <taxon>Bacteria division WOR-3</taxon>
    </lineage>
</organism>
<keyword evidence="1" id="KW-0732">Signal</keyword>
<protein>
    <recommendedName>
        <fullName evidence="4">Periplasmic heavy metal sensor</fullName>
    </recommendedName>
</protein>
<evidence type="ECO:0000313" key="3">
    <source>
        <dbReference type="Proteomes" id="UP000630660"/>
    </source>
</evidence>
<proteinExistence type="predicted"/>
<evidence type="ECO:0000313" key="2">
    <source>
        <dbReference type="EMBL" id="MBD3365570.1"/>
    </source>
</evidence>
<dbReference type="AlphaFoldDB" id="A0A9D5KBA5"/>
<reference evidence="2" key="1">
    <citation type="submission" date="2019-11" db="EMBL/GenBank/DDBJ databases">
        <title>Microbial mats filling the niche in hypersaline microbial mats.</title>
        <authorList>
            <person name="Wong H.L."/>
            <person name="Macleod F.I."/>
            <person name="White R.A. III"/>
            <person name="Burns B.P."/>
        </authorList>
    </citation>
    <scope>NUCLEOTIDE SEQUENCE</scope>
    <source>
        <strain evidence="2">Bin_327</strain>
    </source>
</reference>
<name>A0A9D5KBA5_UNCW3</name>
<accession>A0A9D5KBA5</accession>
<dbReference type="EMBL" id="WJKJ01000338">
    <property type="protein sequence ID" value="MBD3365570.1"/>
    <property type="molecule type" value="Genomic_DNA"/>
</dbReference>
<dbReference type="Proteomes" id="UP000630660">
    <property type="component" value="Unassembled WGS sequence"/>
</dbReference>
<feature type="signal peptide" evidence="1">
    <location>
        <begin position="1"/>
        <end position="17"/>
    </location>
</feature>
<feature type="chain" id="PRO_5038833401" description="Periplasmic heavy metal sensor" evidence="1">
    <location>
        <begin position="18"/>
        <end position="167"/>
    </location>
</feature>
<comment type="caution">
    <text evidence="2">The sequence shown here is derived from an EMBL/GenBank/DDBJ whole genome shotgun (WGS) entry which is preliminary data.</text>
</comment>
<sequence length="167" mass="19430">MKRCLVLLFLAASTLLAQPSGIDAGGGRVLEMISAYRITRMTQELGLADTQIAAILPRLRERDSIEIVYRKEQAADYSRLETEVSRRSPNDRKIAEIMERMQERERVYTEEIERIRSEILQALSVEQQAGFIVFEVKFEKEIKDLIERVRGGYGNEERENNQPRRNR</sequence>
<evidence type="ECO:0008006" key="4">
    <source>
        <dbReference type="Google" id="ProtNLM"/>
    </source>
</evidence>